<sequence>MVVVQRIKIMSDINLRHMFQPL</sequence>
<reference evidence="1" key="1">
    <citation type="submission" date="2014-09" db="EMBL/GenBank/DDBJ databases">
        <authorList>
            <person name="Magalhaes I.L.F."/>
            <person name="Oliveira U."/>
            <person name="Santos F.R."/>
            <person name="Vidigal T.H.D.A."/>
            <person name="Brescovit A.D."/>
            <person name="Santos A.J."/>
        </authorList>
    </citation>
    <scope>NUCLEOTIDE SEQUENCE</scope>
    <source>
        <tissue evidence="1">Shoot tissue taken approximately 20 cm above the soil surface</tissue>
    </source>
</reference>
<evidence type="ECO:0000313" key="1">
    <source>
        <dbReference type="EMBL" id="JAE26027.1"/>
    </source>
</evidence>
<accession>A0A0A9GNF8</accession>
<protein>
    <submittedName>
        <fullName evidence="1">Uncharacterized protein</fullName>
    </submittedName>
</protein>
<organism evidence="1">
    <name type="scientific">Arundo donax</name>
    <name type="common">Giant reed</name>
    <name type="synonym">Donax arundinaceus</name>
    <dbReference type="NCBI Taxonomy" id="35708"/>
    <lineage>
        <taxon>Eukaryota</taxon>
        <taxon>Viridiplantae</taxon>
        <taxon>Streptophyta</taxon>
        <taxon>Embryophyta</taxon>
        <taxon>Tracheophyta</taxon>
        <taxon>Spermatophyta</taxon>
        <taxon>Magnoliopsida</taxon>
        <taxon>Liliopsida</taxon>
        <taxon>Poales</taxon>
        <taxon>Poaceae</taxon>
        <taxon>PACMAD clade</taxon>
        <taxon>Arundinoideae</taxon>
        <taxon>Arundineae</taxon>
        <taxon>Arundo</taxon>
    </lineage>
</organism>
<proteinExistence type="predicted"/>
<dbReference type="AlphaFoldDB" id="A0A0A9GNF8"/>
<name>A0A0A9GNF8_ARUDO</name>
<dbReference type="EMBL" id="GBRH01171869">
    <property type="protein sequence ID" value="JAE26027.1"/>
    <property type="molecule type" value="Transcribed_RNA"/>
</dbReference>
<reference evidence="1" key="2">
    <citation type="journal article" date="2015" name="Data Brief">
        <title>Shoot transcriptome of the giant reed, Arundo donax.</title>
        <authorList>
            <person name="Barrero R.A."/>
            <person name="Guerrero F.D."/>
            <person name="Moolhuijzen P."/>
            <person name="Goolsby J.A."/>
            <person name="Tidwell J."/>
            <person name="Bellgard S.E."/>
            <person name="Bellgard M.I."/>
        </authorList>
    </citation>
    <scope>NUCLEOTIDE SEQUENCE</scope>
    <source>
        <tissue evidence="1">Shoot tissue taken approximately 20 cm above the soil surface</tissue>
    </source>
</reference>